<protein>
    <recommendedName>
        <fullName evidence="4">Porin</fullName>
    </recommendedName>
</protein>
<sequence>MMKRMAILLAGFLIFLSAQAAGAYELGSTGNINIHGFISQGYLQTTDNNFFGPTEDGSFQFNERGINFSADVSDRLRVGLQFFSRDFGSLGDNEVTIDWAFADYTLTEWANFKAGKIKMPQGLYNTTRDVDMLRTSILLPQSVYNEGWRDSINAMDGFEFYGYAPAGVVGSFEYHTQIGVNKFKDDGPEMRLLEDQFPVAWGVDVDNNHVDRTYVGSFIWEAPLEGLRMGASGWQMSFDADITGYSPVTSQPDSDIIDVTQTGWTTSLEYSIGDLVLSTEYNRINYEFDAPKFIPGGMDFDSEGYYGMATYRFCDWFEMGTYYSEYYSNTDDKDGKDAVAKWNAYGGMAGGYPPGQEHRAYLKDLALSLRFDITENWILKVEGHQMKGAAIMLNSDGNTAVYSGVMGPAYEKDWQLYTAKVSFSF</sequence>
<dbReference type="RefSeq" id="WP_236892817.1">
    <property type="nucleotide sequence ID" value="NZ_AP024488.1"/>
</dbReference>
<evidence type="ECO:0000313" key="3">
    <source>
        <dbReference type="Proteomes" id="UP001320148"/>
    </source>
</evidence>
<evidence type="ECO:0008006" key="4">
    <source>
        <dbReference type="Google" id="ProtNLM"/>
    </source>
</evidence>
<organism evidence="2 3">
    <name type="scientific">Desulfoluna limicola</name>
    <dbReference type="NCBI Taxonomy" id="2810562"/>
    <lineage>
        <taxon>Bacteria</taxon>
        <taxon>Pseudomonadati</taxon>
        <taxon>Thermodesulfobacteriota</taxon>
        <taxon>Desulfobacteria</taxon>
        <taxon>Desulfobacterales</taxon>
        <taxon>Desulfolunaceae</taxon>
        <taxon>Desulfoluna</taxon>
    </lineage>
</organism>
<proteinExistence type="predicted"/>
<feature type="chain" id="PRO_5046182547" description="Porin" evidence="1">
    <location>
        <begin position="21"/>
        <end position="425"/>
    </location>
</feature>
<name>A0ABM7PG09_9BACT</name>
<keyword evidence="3" id="KW-1185">Reference proteome</keyword>
<dbReference type="Gene3D" id="2.40.160.10">
    <property type="entry name" value="Porin"/>
    <property type="match status" value="1"/>
</dbReference>
<dbReference type="EMBL" id="AP024488">
    <property type="protein sequence ID" value="BCS96508.1"/>
    <property type="molecule type" value="Genomic_DNA"/>
</dbReference>
<dbReference type="InterPro" id="IPR023614">
    <property type="entry name" value="Porin_dom_sf"/>
</dbReference>
<gene>
    <name evidence="2" type="ORF">DSLASN_21400</name>
</gene>
<evidence type="ECO:0000256" key="1">
    <source>
        <dbReference type="SAM" id="SignalP"/>
    </source>
</evidence>
<dbReference type="SUPFAM" id="SSF56935">
    <property type="entry name" value="Porins"/>
    <property type="match status" value="1"/>
</dbReference>
<reference evidence="2 3" key="1">
    <citation type="submission" date="2021-02" db="EMBL/GenBank/DDBJ databases">
        <title>Complete genome of Desulfoluna sp. strain ASN36.</title>
        <authorList>
            <person name="Takahashi A."/>
            <person name="Kojima H."/>
            <person name="Fukui M."/>
        </authorList>
    </citation>
    <scope>NUCLEOTIDE SEQUENCE [LARGE SCALE GENOMIC DNA]</scope>
    <source>
        <strain evidence="2 3">ASN36</strain>
    </source>
</reference>
<dbReference type="Proteomes" id="UP001320148">
    <property type="component" value="Chromosome"/>
</dbReference>
<accession>A0ABM7PG09</accession>
<keyword evidence="1" id="KW-0732">Signal</keyword>
<feature type="signal peptide" evidence="1">
    <location>
        <begin position="1"/>
        <end position="20"/>
    </location>
</feature>
<evidence type="ECO:0000313" key="2">
    <source>
        <dbReference type="EMBL" id="BCS96508.1"/>
    </source>
</evidence>